<name>A0A3L8GL69_STRIN</name>
<feature type="transmembrane region" description="Helical" evidence="1">
    <location>
        <begin position="55"/>
        <end position="80"/>
    </location>
</feature>
<evidence type="ECO:0000313" key="4">
    <source>
        <dbReference type="Proteomes" id="UP000025245"/>
    </source>
</evidence>
<accession>A0A3L8GL69</accession>
<dbReference type="AlphaFoldDB" id="A0A3L8GL69"/>
<dbReference type="STRING" id="1346.BMF34_04415"/>
<organism evidence="3 5">
    <name type="scientific">Streptococcus iniae</name>
    <name type="common">Streptococcus shiloi</name>
    <dbReference type="NCBI Taxonomy" id="1346"/>
    <lineage>
        <taxon>Bacteria</taxon>
        <taxon>Bacillati</taxon>
        <taxon>Bacillota</taxon>
        <taxon>Bacilli</taxon>
        <taxon>Lactobacillales</taxon>
        <taxon>Streptococcaceae</taxon>
        <taxon>Streptococcus</taxon>
    </lineage>
</organism>
<dbReference type="KEGG" id="siz:SI82_04540"/>
<evidence type="ECO:0000313" key="5">
    <source>
        <dbReference type="Proteomes" id="UP000269148"/>
    </source>
</evidence>
<dbReference type="OrthoDB" id="2237420at2"/>
<keyword evidence="1" id="KW-0812">Transmembrane</keyword>
<keyword evidence="1" id="KW-0472">Membrane</keyword>
<dbReference type="Proteomes" id="UP000269148">
    <property type="component" value="Unassembled WGS sequence"/>
</dbReference>
<dbReference type="KEGG" id="sio:DW64_04320"/>
<proteinExistence type="predicted"/>
<evidence type="ECO:0000313" key="2">
    <source>
        <dbReference type="EMBL" id="AHY15694.1"/>
    </source>
</evidence>
<gene>
    <name evidence="3" type="primary">amaP</name>
    <name evidence="3" type="ORF">DIY07_04730</name>
    <name evidence="2" type="ORF">DQ08_04325</name>
</gene>
<dbReference type="NCBIfam" id="NF033218">
    <property type="entry name" value="anchor_AmaP"/>
    <property type="match status" value="1"/>
</dbReference>
<dbReference type="GeneID" id="35765175"/>
<sequence>MAKSLKIIYSLLGLILLSIFAVVIGITRNYVDLPASYDWLQWDIDRTPELLNPGLYYYFFWTALVLAVVTLIFVLVVIFYPRTYTEIQLSKKQGTLLLKKSAIEGYIKTAVHNAGLMTNPNVSATLYKRKFKVDVVGRLDSRVAVSEQINGIQEGIQKGLQEFFGLDQPIAFKVYVKDIADTHQITHKKNRVE</sequence>
<keyword evidence="4" id="KW-1185">Reference proteome</keyword>
<reference evidence="2 4" key="1">
    <citation type="journal article" date="2014" name="Genome Announc.">
        <title>Complete Genome Sequence of a Virulent Strain, Streptococcus iniae ISET0901, Isolated from Diseased Tilapia.</title>
        <authorList>
            <person name="Pridgeon J.W."/>
            <person name="Zhang D."/>
            <person name="Zhang L."/>
        </authorList>
    </citation>
    <scope>NUCLEOTIDE SEQUENCE [LARGE SCALE GENOMIC DNA]</scope>
    <source>
        <strain evidence="2 4">ISET0901</strain>
    </source>
</reference>
<keyword evidence="1" id="KW-1133">Transmembrane helix</keyword>
<reference evidence="3 5" key="2">
    <citation type="submission" date="2018-06" db="EMBL/GenBank/DDBJ databases">
        <title>Mutators as drivers of adaptation in pathogenic bacteria and a risk factor for host jumps and vaccine escape.</title>
        <authorList>
            <person name="Barnes A.C."/>
            <person name="Silayeva O."/>
        </authorList>
    </citation>
    <scope>NUCLEOTIDE SEQUENCE [LARGE SCALE GENOMIC DNA]</scope>
    <source>
        <strain evidence="3 5">QMA0445</strain>
    </source>
</reference>
<evidence type="ECO:0000313" key="3">
    <source>
        <dbReference type="EMBL" id="RLU57194.1"/>
    </source>
</evidence>
<dbReference type="KEGG" id="siq:DQ08_04325"/>
<feature type="transmembrane region" description="Helical" evidence="1">
    <location>
        <begin position="7"/>
        <end position="27"/>
    </location>
</feature>
<dbReference type="EMBL" id="QLQD01000045">
    <property type="protein sequence ID" value="RLU57194.1"/>
    <property type="molecule type" value="Genomic_DNA"/>
</dbReference>
<dbReference type="EMBL" id="CP007586">
    <property type="protein sequence ID" value="AHY15694.1"/>
    <property type="molecule type" value="Genomic_DNA"/>
</dbReference>
<dbReference type="Proteomes" id="UP000025245">
    <property type="component" value="Chromosome"/>
</dbReference>
<dbReference type="RefSeq" id="WP_003099441.1">
    <property type="nucleotide sequence ID" value="NZ_CP010783.1"/>
</dbReference>
<protein>
    <submittedName>
        <fullName evidence="3">Alkaline shock response membrane anchor protein AmaP</fullName>
    </submittedName>
    <submittedName>
        <fullName evidence="2">Membrane protein</fullName>
    </submittedName>
</protein>
<evidence type="ECO:0000256" key="1">
    <source>
        <dbReference type="SAM" id="Phobius"/>
    </source>
</evidence>